<dbReference type="Gene3D" id="2.60.40.2840">
    <property type="match status" value="1"/>
</dbReference>
<evidence type="ECO:0000256" key="6">
    <source>
        <dbReference type="ARBA" id="ARBA00037963"/>
    </source>
</evidence>
<dbReference type="Pfam" id="PF17751">
    <property type="entry name" value="SKICH"/>
    <property type="match status" value="1"/>
</dbReference>
<evidence type="ECO:0000256" key="3">
    <source>
        <dbReference type="ARBA" id="ARBA00022490"/>
    </source>
</evidence>
<evidence type="ECO:0000256" key="2">
    <source>
        <dbReference type="ARBA" id="ARBA00004496"/>
    </source>
</evidence>
<organism evidence="10 11">
    <name type="scientific">Tetraodon nigroviridis</name>
    <name type="common">Spotted green pufferfish</name>
    <name type="synonym">Chelonodon nigroviridis</name>
    <dbReference type="NCBI Taxonomy" id="99883"/>
    <lineage>
        <taxon>Eukaryota</taxon>
        <taxon>Metazoa</taxon>
        <taxon>Chordata</taxon>
        <taxon>Craniata</taxon>
        <taxon>Vertebrata</taxon>
        <taxon>Euteleostomi</taxon>
        <taxon>Actinopterygii</taxon>
        <taxon>Neopterygii</taxon>
        <taxon>Teleostei</taxon>
        <taxon>Neoteleostei</taxon>
        <taxon>Acanthomorphata</taxon>
        <taxon>Eupercaria</taxon>
        <taxon>Tetraodontiformes</taxon>
        <taxon>Tetradontoidea</taxon>
        <taxon>Tetraodontidae</taxon>
        <taxon>Tetraodon</taxon>
    </lineage>
</organism>
<reference evidence="10" key="2">
    <citation type="submission" date="2025-08" db="UniProtKB">
        <authorList>
            <consortium name="Ensembl"/>
        </authorList>
    </citation>
    <scope>IDENTIFICATION</scope>
</reference>
<feature type="coiled-coil region" evidence="7">
    <location>
        <begin position="420"/>
        <end position="478"/>
    </location>
</feature>
<evidence type="ECO:0000313" key="10">
    <source>
        <dbReference type="Ensembl" id="ENSTNIP00000009184.1"/>
    </source>
</evidence>
<feature type="coiled-coil region" evidence="7">
    <location>
        <begin position="270"/>
        <end position="304"/>
    </location>
</feature>
<dbReference type="GO" id="GO:0005634">
    <property type="term" value="C:nucleus"/>
    <property type="evidence" value="ECO:0007669"/>
    <property type="project" value="UniProtKB-SubCell"/>
</dbReference>
<evidence type="ECO:0000259" key="9">
    <source>
        <dbReference type="Pfam" id="PF17751"/>
    </source>
</evidence>
<reference evidence="10" key="3">
    <citation type="submission" date="2025-09" db="UniProtKB">
        <authorList>
            <consortium name="Ensembl"/>
        </authorList>
    </citation>
    <scope>IDENTIFICATION</scope>
</reference>
<accession>H3CLQ5</accession>
<keyword evidence="5" id="KW-0539">Nucleus</keyword>
<feature type="coiled-coil region" evidence="7">
    <location>
        <begin position="340"/>
        <end position="367"/>
    </location>
</feature>
<dbReference type="AlphaFoldDB" id="H3CLQ5"/>
<dbReference type="PANTHER" id="PTHR31915:SF5">
    <property type="entry name" value="CALCIUM-BINDING AND COILED-COIL DOMAIN-CONTAINING PROTEIN 1"/>
    <property type="match status" value="1"/>
</dbReference>
<sequence>MHVSVLLLKASQNRPEQGICPAFLHRLRYRLSSAVLLQTETGAHSICVFFLNIFMEKQPTVVFRNVGQLYFPQTRVECHYSLEPDHQWTSSDWVGIFQQEGSSVNQYHTYTWALVPEGHTDGSSTNCCVVFRASYLPQPSAARYEFRYVDKAGQVCARSRPFLFCLPKPLGELETLKDEENEEDGEEELLLVVPRAQLLQSRLDQCLRKQEEVQRGAGHAMREVISQLTDGMKEKCEKVEEMEGRHKIVFVFRQPCQDVTHRHDDLTGELASLMAQRTQSQQQIRDLEDENKALRETEREGTMEVDRQESHAGLLKERLKKMSNQMKHDEVEAEASLQEARGLQERLEASEHLAEDLRRELRELGAGQYAHTELHQARLQVAQLTLQLSEENLLLREERANWALEREAYKHAAESDKMKMQELSCEVQRKEEWLQEERREREKLEAQLESEQECNRVLSDARRDLLELQSSLRRVQRDKEQ</sequence>
<comment type="similarity">
    <text evidence="6">Belongs to the CALCOCO family.</text>
</comment>
<comment type="subcellular location">
    <subcellularLocation>
        <location evidence="2">Cytoplasm</location>
    </subcellularLocation>
    <subcellularLocation>
        <location evidence="1">Nucleus</location>
    </subcellularLocation>
</comment>
<keyword evidence="11" id="KW-1185">Reference proteome</keyword>
<keyword evidence="4 7" id="KW-0175">Coiled coil</keyword>
<dbReference type="InParanoid" id="H3CLQ5"/>
<evidence type="ECO:0000256" key="5">
    <source>
        <dbReference type="ARBA" id="ARBA00023242"/>
    </source>
</evidence>
<dbReference type="GO" id="GO:0003713">
    <property type="term" value="F:transcription coactivator activity"/>
    <property type="evidence" value="ECO:0007669"/>
    <property type="project" value="TreeGrafter"/>
</dbReference>
<dbReference type="GO" id="GO:0045944">
    <property type="term" value="P:positive regulation of transcription by RNA polymerase II"/>
    <property type="evidence" value="ECO:0007669"/>
    <property type="project" value="TreeGrafter"/>
</dbReference>
<dbReference type="PANTHER" id="PTHR31915">
    <property type="entry name" value="SKICH DOMAIN-CONTAINING PROTEIN"/>
    <property type="match status" value="1"/>
</dbReference>
<dbReference type="Ensembl" id="ENSTNIT00000009355.1">
    <property type="protein sequence ID" value="ENSTNIP00000009184.1"/>
    <property type="gene ID" value="ENSTNIG00000006416.1"/>
</dbReference>
<dbReference type="InterPro" id="IPR012852">
    <property type="entry name" value="CALCOCO1-like"/>
</dbReference>
<dbReference type="GO" id="GO:0005737">
    <property type="term" value="C:cytoplasm"/>
    <property type="evidence" value="ECO:0007669"/>
    <property type="project" value="UniProtKB-SubCell"/>
</dbReference>
<reference evidence="11" key="1">
    <citation type="journal article" date="2004" name="Nature">
        <title>Genome duplication in the teleost fish Tetraodon nigroviridis reveals the early vertebrate proto-karyotype.</title>
        <authorList>
            <person name="Jaillon O."/>
            <person name="Aury J.-M."/>
            <person name="Brunet F."/>
            <person name="Petit J.-L."/>
            <person name="Stange-Thomann N."/>
            <person name="Mauceli E."/>
            <person name="Bouneau L."/>
            <person name="Fischer C."/>
            <person name="Ozouf-Costaz C."/>
            <person name="Bernot A."/>
            <person name="Nicaud S."/>
            <person name="Jaffe D."/>
            <person name="Fisher S."/>
            <person name="Lutfalla G."/>
            <person name="Dossat C."/>
            <person name="Segurens B."/>
            <person name="Dasilva C."/>
            <person name="Salanoubat M."/>
            <person name="Levy M."/>
            <person name="Boudet N."/>
            <person name="Castellano S."/>
            <person name="Anthouard V."/>
            <person name="Jubin C."/>
            <person name="Castelli V."/>
            <person name="Katinka M."/>
            <person name="Vacherie B."/>
            <person name="Biemont C."/>
            <person name="Skalli Z."/>
            <person name="Cattolico L."/>
            <person name="Poulain J."/>
            <person name="De Berardinis V."/>
            <person name="Cruaud C."/>
            <person name="Duprat S."/>
            <person name="Brottier P."/>
            <person name="Coutanceau J.-P."/>
            <person name="Gouzy J."/>
            <person name="Parra G."/>
            <person name="Lardier G."/>
            <person name="Chapple C."/>
            <person name="McKernan K.J."/>
            <person name="McEwan P."/>
            <person name="Bosak S."/>
            <person name="Kellis M."/>
            <person name="Volff J.-N."/>
            <person name="Guigo R."/>
            <person name="Zody M.C."/>
            <person name="Mesirov J."/>
            <person name="Lindblad-Toh K."/>
            <person name="Birren B."/>
            <person name="Nusbaum C."/>
            <person name="Kahn D."/>
            <person name="Robinson-Rechavi M."/>
            <person name="Laudet V."/>
            <person name="Schachter V."/>
            <person name="Quetier F."/>
            <person name="Saurin W."/>
            <person name="Scarpelli C."/>
            <person name="Wincker P."/>
            <person name="Lander E.S."/>
            <person name="Weissenbach J."/>
            <person name="Roest Crollius H."/>
        </authorList>
    </citation>
    <scope>NUCLEOTIDE SEQUENCE [LARGE SCALE GENOMIC DNA]</scope>
</reference>
<evidence type="ECO:0000256" key="1">
    <source>
        <dbReference type="ARBA" id="ARBA00004123"/>
    </source>
</evidence>
<dbReference type="InterPro" id="IPR051002">
    <property type="entry name" value="UBA_autophagy_assoc_protein"/>
</dbReference>
<evidence type="ECO:0000259" key="8">
    <source>
        <dbReference type="Pfam" id="PF07888"/>
    </source>
</evidence>
<dbReference type="GeneTree" id="ENSGT00950000183025"/>
<keyword evidence="3" id="KW-0963">Cytoplasm</keyword>
<dbReference type="Pfam" id="PF07888">
    <property type="entry name" value="CALCOCO1"/>
    <property type="match status" value="1"/>
</dbReference>
<protein>
    <submittedName>
        <fullName evidence="10">Calcium binding and coiled-coil domain 1b</fullName>
    </submittedName>
</protein>
<name>H3CLQ5_TETNG</name>
<evidence type="ECO:0000256" key="7">
    <source>
        <dbReference type="SAM" id="Coils"/>
    </source>
</evidence>
<dbReference type="Proteomes" id="UP000007303">
    <property type="component" value="Unassembled WGS sequence"/>
</dbReference>
<feature type="domain" description="Calcium binding and coiled-coil" evidence="8">
    <location>
        <begin position="307"/>
        <end position="481"/>
    </location>
</feature>
<proteinExistence type="inferred from homology"/>
<dbReference type="OMA" id="CALFHAC"/>
<evidence type="ECO:0000256" key="4">
    <source>
        <dbReference type="ARBA" id="ARBA00023054"/>
    </source>
</evidence>
<evidence type="ECO:0000313" key="11">
    <source>
        <dbReference type="Proteomes" id="UP000007303"/>
    </source>
</evidence>
<dbReference type="InterPro" id="IPR041611">
    <property type="entry name" value="SKICH"/>
</dbReference>
<dbReference type="HOGENOM" id="CLU_028857_1_0_1"/>
<feature type="domain" description="SKICH" evidence="9">
    <location>
        <begin position="61"/>
        <end position="163"/>
    </location>
</feature>